<dbReference type="KEGG" id="anf:AQPE_2246"/>
<dbReference type="PIRSF" id="PIRSF005956">
    <property type="entry name" value="BtpA"/>
    <property type="match status" value="1"/>
</dbReference>
<dbReference type="PANTHER" id="PTHR21381:SF3">
    <property type="entry name" value="SGC REGION PROTEIN SGCQ-RELATED"/>
    <property type="match status" value="1"/>
</dbReference>
<sequence>MGTNTIQQMKQGKWIIGMVHVEALPGTPLNTLSIQSIVNKSIEEALKLQNAEVDAILIENMHDVPYLKRQVGPEIVACMTAVSIELRKIIQLPIGIQILAGANKEALAVAQAARLDFIRAEGFTFAHIADEGYMESCAGELLRYRKLIGAEHIRIFTDVQKKHSSHSITADISMKEHVETASYFRSDGIIITGSSTGKEALIDDVKIACQSTILPVIIGSGITTGNIENYWDFADAFIVGSGFKFEGKWENSISEERLKLFMDKVKELRRS</sequence>
<dbReference type="AlphaFoldDB" id="A0A5K7S9E8"/>
<dbReference type="InterPro" id="IPR011060">
    <property type="entry name" value="RibuloseP-bd_barrel"/>
</dbReference>
<keyword evidence="3" id="KW-1185">Reference proteome</keyword>
<comment type="similarity">
    <text evidence="1">Belongs to the BtpA family.</text>
</comment>
<dbReference type="EMBL" id="AP018694">
    <property type="protein sequence ID" value="BBE18086.1"/>
    <property type="molecule type" value="Genomic_DNA"/>
</dbReference>
<proteinExistence type="inferred from homology"/>
<dbReference type="InterPro" id="IPR005137">
    <property type="entry name" value="BtpA"/>
</dbReference>
<gene>
    <name evidence="2" type="ORF">AQPE_2246</name>
</gene>
<organism evidence="2 3">
    <name type="scientific">Aquipluma nitroreducens</name>
    <dbReference type="NCBI Taxonomy" id="2010828"/>
    <lineage>
        <taxon>Bacteria</taxon>
        <taxon>Pseudomonadati</taxon>
        <taxon>Bacteroidota</taxon>
        <taxon>Bacteroidia</taxon>
        <taxon>Marinilabiliales</taxon>
        <taxon>Prolixibacteraceae</taxon>
        <taxon>Aquipluma</taxon>
    </lineage>
</organism>
<dbReference type="RefSeq" id="WP_318351019.1">
    <property type="nucleotide sequence ID" value="NZ_AP018694.1"/>
</dbReference>
<reference evidence="2" key="1">
    <citation type="journal article" date="2020" name="Int. J. Syst. Evol. Microbiol.">
        <title>Aquipluma nitroreducens gen. nov. sp. nov., a novel facultatively anaerobic bacterium isolated from a freshwater lake.</title>
        <authorList>
            <person name="Watanabe M."/>
            <person name="Kojima H."/>
            <person name="Fukui M."/>
        </authorList>
    </citation>
    <scope>NUCLEOTIDE SEQUENCE</scope>
    <source>
        <strain evidence="2">MeG22</strain>
    </source>
</reference>
<accession>A0A5K7S9E8</accession>
<evidence type="ECO:0000313" key="3">
    <source>
        <dbReference type="Proteomes" id="UP001193389"/>
    </source>
</evidence>
<dbReference type="NCBIfam" id="TIGR00259">
    <property type="entry name" value="thylakoid_BtpA"/>
    <property type="match status" value="1"/>
</dbReference>
<protein>
    <submittedName>
        <fullName evidence="2">Similar to photosystem I assembly BtpA</fullName>
    </submittedName>
</protein>
<dbReference type="Pfam" id="PF03437">
    <property type="entry name" value="BtpA"/>
    <property type="match status" value="1"/>
</dbReference>
<evidence type="ECO:0000313" key="2">
    <source>
        <dbReference type="EMBL" id="BBE18086.1"/>
    </source>
</evidence>
<evidence type="ECO:0000256" key="1">
    <source>
        <dbReference type="ARBA" id="ARBA00006007"/>
    </source>
</evidence>
<dbReference type="Proteomes" id="UP001193389">
    <property type="component" value="Chromosome"/>
</dbReference>
<name>A0A5K7S9E8_9BACT</name>
<dbReference type="PANTHER" id="PTHR21381">
    <property type="entry name" value="ZGC:162297"/>
    <property type="match status" value="1"/>
</dbReference>
<dbReference type="SUPFAM" id="SSF51366">
    <property type="entry name" value="Ribulose-phoshate binding barrel"/>
    <property type="match status" value="1"/>
</dbReference>